<gene>
    <name evidence="2" type="ORF">GDO81_010868</name>
</gene>
<keyword evidence="3" id="KW-1185">Reference proteome</keyword>
<dbReference type="Proteomes" id="UP000824782">
    <property type="component" value="Unassembled WGS sequence"/>
</dbReference>
<evidence type="ECO:0000313" key="3">
    <source>
        <dbReference type="Proteomes" id="UP000824782"/>
    </source>
</evidence>
<organism evidence="2 3">
    <name type="scientific">Engystomops pustulosus</name>
    <name type="common">Tungara frog</name>
    <name type="synonym">Physalaemus pustulosus</name>
    <dbReference type="NCBI Taxonomy" id="76066"/>
    <lineage>
        <taxon>Eukaryota</taxon>
        <taxon>Metazoa</taxon>
        <taxon>Chordata</taxon>
        <taxon>Craniata</taxon>
        <taxon>Vertebrata</taxon>
        <taxon>Euteleostomi</taxon>
        <taxon>Amphibia</taxon>
        <taxon>Batrachia</taxon>
        <taxon>Anura</taxon>
        <taxon>Neobatrachia</taxon>
        <taxon>Hyloidea</taxon>
        <taxon>Leptodactylidae</taxon>
        <taxon>Leiuperinae</taxon>
        <taxon>Engystomops</taxon>
    </lineage>
</organism>
<feature type="region of interest" description="Disordered" evidence="1">
    <location>
        <begin position="1"/>
        <end position="20"/>
    </location>
</feature>
<evidence type="ECO:0000313" key="2">
    <source>
        <dbReference type="EMBL" id="KAG8579400.1"/>
    </source>
</evidence>
<proteinExistence type="predicted"/>
<reference evidence="2" key="1">
    <citation type="thesis" date="2020" institute="ProQuest LLC" country="789 East Eisenhower Parkway, Ann Arbor, MI, USA">
        <title>Comparative Genomics and Chromosome Evolution.</title>
        <authorList>
            <person name="Mudd A.B."/>
        </authorList>
    </citation>
    <scope>NUCLEOTIDE SEQUENCE</scope>
    <source>
        <strain evidence="2">237g6f4</strain>
        <tissue evidence="2">Blood</tissue>
    </source>
</reference>
<accession>A0AAV7C361</accession>
<name>A0AAV7C361_ENGPU</name>
<comment type="caution">
    <text evidence="2">The sequence shown here is derived from an EMBL/GenBank/DDBJ whole genome shotgun (WGS) entry which is preliminary data.</text>
</comment>
<protein>
    <submittedName>
        <fullName evidence="2">Uncharacterized protein</fullName>
    </submittedName>
</protein>
<dbReference type="EMBL" id="WNYA01000004">
    <property type="protein sequence ID" value="KAG8579400.1"/>
    <property type="molecule type" value="Genomic_DNA"/>
</dbReference>
<dbReference type="AlphaFoldDB" id="A0AAV7C361"/>
<evidence type="ECO:0000256" key="1">
    <source>
        <dbReference type="SAM" id="MobiDB-lite"/>
    </source>
</evidence>
<sequence length="112" mass="12631">MLSPPESPFSPATASVPGTPTMMPLTMPYYPGAPWLPHYEGESHSLPEFRDKLLATLALYPFTEEQKVGILTGQLKGPALREVKSWPREQCQNVVQILDRLRNTFDKCDCLR</sequence>